<dbReference type="InterPro" id="IPR029000">
    <property type="entry name" value="Cyclophilin-like_dom_sf"/>
</dbReference>
<dbReference type="EMBL" id="MBQD01000021">
    <property type="protein sequence ID" value="OCL33828.1"/>
    <property type="molecule type" value="Genomic_DNA"/>
</dbReference>
<dbReference type="InterPro" id="IPR041183">
    <property type="entry name" value="Cyclophilin-like"/>
</dbReference>
<comment type="caution">
    <text evidence="2">The sequence shown here is derived from an EMBL/GenBank/DDBJ whole genome shotgun (WGS) entry which is preliminary data.</text>
</comment>
<keyword evidence="3" id="KW-1185">Reference proteome</keyword>
<evidence type="ECO:0000313" key="2">
    <source>
        <dbReference type="EMBL" id="OCL33828.1"/>
    </source>
</evidence>
<dbReference type="Pfam" id="PF18050">
    <property type="entry name" value="Cyclophil_like2"/>
    <property type="match status" value="1"/>
</dbReference>
<reference evidence="3" key="1">
    <citation type="submission" date="2016-07" db="EMBL/GenBank/DDBJ databases">
        <authorList>
            <person name="Florea S."/>
            <person name="Webb J.S."/>
            <person name="Jaromczyk J."/>
            <person name="Schardl C.L."/>
        </authorList>
    </citation>
    <scope>NUCLEOTIDE SEQUENCE [LARGE SCALE GENOMIC DNA]</scope>
    <source>
        <strain evidence="3">IPBSL-7</strain>
    </source>
</reference>
<sequence length="131" mass="13490">MSLLAMAVTLVTTSCAAFPEVSAVPQSTVRIHAGSDVVLPGTLRFADRMGTAHVAPLPAPLSLDEARRLTAPEAGDVGYAPEAQALVVFLHDRRGTGGEELLAVGRVTSGLDDLAGCVQDCLVALVPTVND</sequence>
<feature type="domain" description="Cyclophilin-like" evidence="1">
    <location>
        <begin position="39"/>
        <end position="111"/>
    </location>
</feature>
<dbReference type="Proteomes" id="UP000093501">
    <property type="component" value="Unassembled WGS sequence"/>
</dbReference>
<proteinExistence type="predicted"/>
<name>A0A1C0ALS8_9ACTN</name>
<accession>A0A1C0ALS8</accession>
<protein>
    <recommendedName>
        <fullName evidence="1">Cyclophilin-like domain-containing protein</fullName>
    </recommendedName>
</protein>
<evidence type="ECO:0000313" key="3">
    <source>
        <dbReference type="Proteomes" id="UP000093501"/>
    </source>
</evidence>
<gene>
    <name evidence="2" type="ORF">BCR15_04115</name>
</gene>
<dbReference type="AlphaFoldDB" id="A0A1C0ALS8"/>
<dbReference type="Gene3D" id="2.40.100.20">
    <property type="match status" value="1"/>
</dbReference>
<organism evidence="2 3">
    <name type="scientific">Tessaracoccus lapidicaptus</name>
    <dbReference type="NCBI Taxonomy" id="1427523"/>
    <lineage>
        <taxon>Bacteria</taxon>
        <taxon>Bacillati</taxon>
        <taxon>Actinomycetota</taxon>
        <taxon>Actinomycetes</taxon>
        <taxon>Propionibacteriales</taxon>
        <taxon>Propionibacteriaceae</taxon>
        <taxon>Tessaracoccus</taxon>
    </lineage>
</organism>
<evidence type="ECO:0000259" key="1">
    <source>
        <dbReference type="Pfam" id="PF18050"/>
    </source>
</evidence>
<dbReference type="SUPFAM" id="SSF50891">
    <property type="entry name" value="Cyclophilin-like"/>
    <property type="match status" value="1"/>
</dbReference>